<organism evidence="2 3">
    <name type="scientific">Candidatus Nitrososphaera evergladensis SR1</name>
    <dbReference type="NCBI Taxonomy" id="1459636"/>
    <lineage>
        <taxon>Archaea</taxon>
        <taxon>Nitrososphaerota</taxon>
        <taxon>Nitrososphaeria</taxon>
        <taxon>Nitrososphaerales</taxon>
        <taxon>Nitrososphaeraceae</taxon>
        <taxon>Nitrososphaera</taxon>
    </lineage>
</organism>
<dbReference type="KEGG" id="nev:NTE_00845"/>
<proteinExistence type="predicted"/>
<dbReference type="AlphaFoldDB" id="A0A075MN32"/>
<feature type="transmembrane region" description="Helical" evidence="1">
    <location>
        <begin position="110"/>
        <end position="127"/>
    </location>
</feature>
<keyword evidence="3" id="KW-1185">Reference proteome</keyword>
<feature type="transmembrane region" description="Helical" evidence="1">
    <location>
        <begin position="245"/>
        <end position="265"/>
    </location>
</feature>
<dbReference type="RefSeq" id="WP_148699792.1">
    <property type="nucleotide sequence ID" value="NZ_CP007174.1"/>
</dbReference>
<dbReference type="OrthoDB" id="10916at2157"/>
<feature type="transmembrane region" description="Helical" evidence="1">
    <location>
        <begin position="75"/>
        <end position="94"/>
    </location>
</feature>
<keyword evidence="1" id="KW-0812">Transmembrane</keyword>
<feature type="transmembrane region" description="Helical" evidence="1">
    <location>
        <begin position="211"/>
        <end position="233"/>
    </location>
</feature>
<evidence type="ECO:0000256" key="1">
    <source>
        <dbReference type="SAM" id="Phobius"/>
    </source>
</evidence>
<protein>
    <submittedName>
        <fullName evidence="2">Uncharacterized protein</fullName>
    </submittedName>
</protein>
<feature type="transmembrane region" description="Helical" evidence="1">
    <location>
        <begin position="45"/>
        <end position="63"/>
    </location>
</feature>
<gene>
    <name evidence="2" type="ORF">NTE_00845</name>
</gene>
<keyword evidence="1" id="KW-1133">Transmembrane helix</keyword>
<feature type="transmembrane region" description="Helical" evidence="1">
    <location>
        <begin position="139"/>
        <end position="159"/>
    </location>
</feature>
<dbReference type="Proteomes" id="UP000028194">
    <property type="component" value="Chromosome"/>
</dbReference>
<dbReference type="EMBL" id="CP007174">
    <property type="protein sequence ID" value="AIF82921.1"/>
    <property type="molecule type" value="Genomic_DNA"/>
</dbReference>
<feature type="transmembrane region" description="Helical" evidence="1">
    <location>
        <begin position="12"/>
        <end position="33"/>
    </location>
</feature>
<dbReference type="GeneID" id="41596688"/>
<name>A0A075MN32_9ARCH</name>
<dbReference type="HOGENOM" id="CLU_1003322_0_0_2"/>
<keyword evidence="1" id="KW-0472">Membrane</keyword>
<evidence type="ECO:0000313" key="2">
    <source>
        <dbReference type="EMBL" id="AIF82921.1"/>
    </source>
</evidence>
<reference evidence="2 3" key="1">
    <citation type="journal article" date="2014" name="PLoS ONE">
        <title>Genome Sequence of Candidatus Nitrososphaera evergladensis from Group I.1b Enriched from Everglades Soil Reveals Novel Genomic Features of the Ammonia-Oxidizing Archaea.</title>
        <authorList>
            <person name="Zhalnina K.V."/>
            <person name="Dias R."/>
            <person name="Leonard M.T."/>
            <person name="Dorr de Quadros P."/>
            <person name="Camargo F.A."/>
            <person name="Drew J.C."/>
            <person name="Farmerie W.G."/>
            <person name="Daroub S.H."/>
            <person name="Triplett E.W."/>
        </authorList>
    </citation>
    <scope>NUCLEOTIDE SEQUENCE [LARGE SCALE GENOMIC DNA]</scope>
    <source>
        <strain evidence="2 3">SR1</strain>
    </source>
</reference>
<dbReference type="STRING" id="1459636.NTE_00845"/>
<dbReference type="eggNOG" id="arCOG10526">
    <property type="taxonomic scope" value="Archaea"/>
</dbReference>
<feature type="transmembrane region" description="Helical" evidence="1">
    <location>
        <begin position="174"/>
        <end position="199"/>
    </location>
</feature>
<evidence type="ECO:0000313" key="3">
    <source>
        <dbReference type="Proteomes" id="UP000028194"/>
    </source>
</evidence>
<accession>A0A075MN32</accession>
<sequence length="286" mass="30688">MQQKKTPGGRSTTATTLAAVLPAVVVAGLLVLTASGDLKAPIEDLTVAAASLSAAAISIPVMLGQKTRHGYKPFLALSVGLALWAVAEILWAYFELVAGIEVPYPSVPDIFYLSGYAFVALFLFSLYRVSPRAFENKMVVIVIAITVESFFLNFFLIQLVENIVGFAQPTADDWLLLAVSVAYPLLDGILLVPAAVLITGYQLGIMSRFSILLFAAAVVLFAVGDTGFSYFALTDFAALQDEKVWNTFYAVSYVLFAGSLLSVLLEMRASPKQVGGIKAGATKDYY</sequence>